<evidence type="ECO:0000256" key="1">
    <source>
        <dbReference type="ARBA" id="ARBA00023125"/>
    </source>
</evidence>
<dbReference type="SUPFAM" id="SSF46689">
    <property type="entry name" value="Homeodomain-like"/>
    <property type="match status" value="1"/>
</dbReference>
<name>A0A4P6G696_9PSED</name>
<dbReference type="GO" id="GO:0003700">
    <property type="term" value="F:DNA-binding transcription factor activity"/>
    <property type="evidence" value="ECO:0007669"/>
    <property type="project" value="TreeGrafter"/>
</dbReference>
<dbReference type="AlphaFoldDB" id="A0A4P6G696"/>
<gene>
    <name evidence="5" type="ORF">CUN61_20580</name>
</gene>
<protein>
    <submittedName>
        <fullName evidence="5">TetR family transcriptional regulator</fullName>
    </submittedName>
</protein>
<dbReference type="Gene3D" id="1.10.357.10">
    <property type="entry name" value="Tetracycline Repressor, domain 2"/>
    <property type="match status" value="1"/>
</dbReference>
<feature type="region of interest" description="Disordered" evidence="3">
    <location>
        <begin position="1"/>
        <end position="23"/>
    </location>
</feature>
<keyword evidence="1 2" id="KW-0238">DNA-binding</keyword>
<proteinExistence type="predicted"/>
<keyword evidence="6" id="KW-1185">Reference proteome</keyword>
<dbReference type="PANTHER" id="PTHR30055:SF223">
    <property type="entry name" value="HTH-TYPE TRANSCRIPTIONAL REGULATOR UIDR"/>
    <property type="match status" value="1"/>
</dbReference>
<dbReference type="PROSITE" id="PS50977">
    <property type="entry name" value="HTH_TETR_2"/>
    <property type="match status" value="1"/>
</dbReference>
<sequence>MSSIETRKQDSSPKPRRRMSREERQRQLLDVAWRLVREEGTEALTLGRLAEQAGVTKPVVYDHFSTRPGLLAALYQEFDARQTALMDAALQTSEPTLLETATVIASSYVDCVLLQGNEIPGVIAALASSPELEKIKREYEAIFMNKCRMALSPFTREGAIAPASLRAMLGAAEALSHAAATGEITPEQAQDELFETIIAMVDRSARGGTQNVDEGGELSA</sequence>
<evidence type="ECO:0000313" key="6">
    <source>
        <dbReference type="Proteomes" id="UP000291121"/>
    </source>
</evidence>
<dbReference type="Proteomes" id="UP000291121">
    <property type="component" value="Chromosome"/>
</dbReference>
<dbReference type="PRINTS" id="PR00455">
    <property type="entry name" value="HTHTETR"/>
</dbReference>
<dbReference type="PANTHER" id="PTHR30055">
    <property type="entry name" value="HTH-TYPE TRANSCRIPTIONAL REGULATOR RUTR"/>
    <property type="match status" value="1"/>
</dbReference>
<organism evidence="5 6">
    <name type="scientific">Pseudomonas arsenicoxydans</name>
    <dbReference type="NCBI Taxonomy" id="702115"/>
    <lineage>
        <taxon>Bacteria</taxon>
        <taxon>Pseudomonadati</taxon>
        <taxon>Pseudomonadota</taxon>
        <taxon>Gammaproteobacteria</taxon>
        <taxon>Pseudomonadales</taxon>
        <taxon>Pseudomonadaceae</taxon>
        <taxon>Pseudomonas</taxon>
    </lineage>
</organism>
<reference evidence="5 6" key="1">
    <citation type="submission" date="2017-11" db="EMBL/GenBank/DDBJ databases">
        <title>Genome sequence of Pseudomonas arsenicoxydans ACM1.</title>
        <authorList>
            <person name="Nascimento F.X."/>
        </authorList>
    </citation>
    <scope>NUCLEOTIDE SEQUENCE [LARGE SCALE GENOMIC DNA]</scope>
    <source>
        <strain evidence="5 6">ACM1</strain>
    </source>
</reference>
<accession>A0A4P6G696</accession>
<evidence type="ECO:0000313" key="5">
    <source>
        <dbReference type="EMBL" id="QAY86208.1"/>
    </source>
</evidence>
<feature type="DNA-binding region" description="H-T-H motif" evidence="2">
    <location>
        <begin position="45"/>
        <end position="64"/>
    </location>
</feature>
<evidence type="ECO:0000259" key="4">
    <source>
        <dbReference type="PROSITE" id="PS50977"/>
    </source>
</evidence>
<dbReference type="InterPro" id="IPR009057">
    <property type="entry name" value="Homeodomain-like_sf"/>
</dbReference>
<dbReference type="GO" id="GO:0000976">
    <property type="term" value="F:transcription cis-regulatory region binding"/>
    <property type="evidence" value="ECO:0007669"/>
    <property type="project" value="TreeGrafter"/>
</dbReference>
<dbReference type="InterPro" id="IPR050109">
    <property type="entry name" value="HTH-type_TetR-like_transc_reg"/>
</dbReference>
<evidence type="ECO:0000256" key="2">
    <source>
        <dbReference type="PROSITE-ProRule" id="PRU00335"/>
    </source>
</evidence>
<dbReference type="Pfam" id="PF00440">
    <property type="entry name" value="TetR_N"/>
    <property type="match status" value="1"/>
</dbReference>
<feature type="domain" description="HTH tetR-type" evidence="4">
    <location>
        <begin position="22"/>
        <end position="82"/>
    </location>
</feature>
<feature type="compositionally biased region" description="Basic and acidic residues" evidence="3">
    <location>
        <begin position="1"/>
        <end position="13"/>
    </location>
</feature>
<evidence type="ECO:0000256" key="3">
    <source>
        <dbReference type="SAM" id="MobiDB-lite"/>
    </source>
</evidence>
<dbReference type="EMBL" id="CP024767">
    <property type="protein sequence ID" value="QAY86208.1"/>
    <property type="molecule type" value="Genomic_DNA"/>
</dbReference>
<dbReference type="InterPro" id="IPR001647">
    <property type="entry name" value="HTH_TetR"/>
</dbReference>
<dbReference type="RefSeq" id="WP_208668288.1">
    <property type="nucleotide sequence ID" value="NZ_CP024767.1"/>
</dbReference>